<dbReference type="Gene3D" id="2.60.40.4270">
    <property type="entry name" value="Listeria-Bacteroides repeat domain"/>
    <property type="match status" value="1"/>
</dbReference>
<dbReference type="GO" id="GO:0016020">
    <property type="term" value="C:membrane"/>
    <property type="evidence" value="ECO:0007669"/>
    <property type="project" value="InterPro"/>
</dbReference>
<dbReference type="GO" id="GO:0030313">
    <property type="term" value="C:cell envelope"/>
    <property type="evidence" value="ECO:0007669"/>
    <property type="project" value="UniProtKB-SubCell"/>
</dbReference>
<keyword evidence="4" id="KW-0732">Signal</keyword>
<evidence type="ECO:0000256" key="7">
    <source>
        <dbReference type="SAM" id="Phobius"/>
    </source>
</evidence>
<dbReference type="InterPro" id="IPR042229">
    <property type="entry name" value="Listeria/Bacterioides_rpt_sf"/>
</dbReference>
<evidence type="ECO:0000313" key="8">
    <source>
        <dbReference type="EMBL" id="AVM47730.1"/>
    </source>
</evidence>
<feature type="compositionally biased region" description="Acidic residues" evidence="6">
    <location>
        <begin position="947"/>
        <end position="967"/>
    </location>
</feature>
<feature type="compositionally biased region" description="Basic and acidic residues" evidence="6">
    <location>
        <begin position="828"/>
        <end position="837"/>
    </location>
</feature>
<evidence type="ECO:0000256" key="1">
    <source>
        <dbReference type="ARBA" id="ARBA00004196"/>
    </source>
</evidence>
<organism evidence="8 9">
    <name type="scientific">Mogibacterium diversum</name>
    <dbReference type="NCBI Taxonomy" id="114527"/>
    <lineage>
        <taxon>Bacteria</taxon>
        <taxon>Bacillati</taxon>
        <taxon>Bacillota</taxon>
        <taxon>Clostridia</taxon>
        <taxon>Peptostreptococcales</taxon>
        <taxon>Anaerovoracaceae</taxon>
        <taxon>Mogibacterium</taxon>
    </lineage>
</organism>
<feature type="compositionally biased region" description="Acidic residues" evidence="6">
    <location>
        <begin position="1787"/>
        <end position="1802"/>
    </location>
</feature>
<name>A0A2S0L362_9FIRM</name>
<feature type="region of interest" description="Disordered" evidence="6">
    <location>
        <begin position="1644"/>
        <end position="1683"/>
    </location>
</feature>
<feature type="compositionally biased region" description="Acidic residues" evidence="6">
    <location>
        <begin position="814"/>
        <end position="827"/>
    </location>
</feature>
<feature type="compositionally biased region" description="Acidic residues" evidence="6">
    <location>
        <begin position="1647"/>
        <end position="1662"/>
    </location>
</feature>
<dbReference type="EMBL" id="CP027228">
    <property type="protein sequence ID" value="AVM47730.1"/>
    <property type="molecule type" value="Genomic_DNA"/>
</dbReference>
<dbReference type="InterPro" id="IPR059100">
    <property type="entry name" value="TSP3_bac"/>
</dbReference>
<feature type="region of interest" description="Disordered" evidence="6">
    <location>
        <begin position="1783"/>
        <end position="1803"/>
    </location>
</feature>
<dbReference type="InterPro" id="IPR015919">
    <property type="entry name" value="Cadherin-like_sf"/>
</dbReference>
<keyword evidence="9" id="KW-1185">Reference proteome</keyword>
<feature type="region of interest" description="Disordered" evidence="6">
    <location>
        <begin position="1923"/>
        <end position="1988"/>
    </location>
</feature>
<dbReference type="Pfam" id="PF09479">
    <property type="entry name" value="Flg_new"/>
    <property type="match status" value="1"/>
</dbReference>
<keyword evidence="7" id="KW-1133">Transmembrane helix</keyword>
<evidence type="ECO:0000256" key="3">
    <source>
        <dbReference type="ARBA" id="ARBA00022525"/>
    </source>
</evidence>
<protein>
    <recommendedName>
        <fullName evidence="10">Gram-positive cocci surface proteins LPxTG domain-containing protein</fullName>
    </recommendedName>
</protein>
<dbReference type="InterPro" id="IPR013378">
    <property type="entry name" value="InlB-like_B-rpt"/>
</dbReference>
<evidence type="ECO:0000256" key="4">
    <source>
        <dbReference type="ARBA" id="ARBA00022729"/>
    </source>
</evidence>
<dbReference type="Pfam" id="PF05345">
    <property type="entry name" value="He_PIG"/>
    <property type="match status" value="9"/>
</dbReference>
<keyword evidence="7" id="KW-0812">Transmembrane</keyword>
<dbReference type="Gene3D" id="2.60.40.10">
    <property type="entry name" value="Immunoglobulins"/>
    <property type="match status" value="9"/>
</dbReference>
<dbReference type="SUPFAM" id="SSF49313">
    <property type="entry name" value="Cadherin-like"/>
    <property type="match status" value="9"/>
</dbReference>
<feature type="compositionally biased region" description="Acidic residues" evidence="6">
    <location>
        <begin position="1507"/>
        <end position="1522"/>
    </location>
</feature>
<dbReference type="Proteomes" id="UP000237883">
    <property type="component" value="Chromosome"/>
</dbReference>
<feature type="compositionally biased region" description="Acidic residues" evidence="6">
    <location>
        <begin position="1087"/>
        <end position="1102"/>
    </location>
</feature>
<keyword evidence="3" id="KW-0964">Secreted</keyword>
<proteinExistence type="predicted"/>
<feature type="region of interest" description="Disordered" evidence="6">
    <location>
        <begin position="1223"/>
        <end position="1261"/>
    </location>
</feature>
<feature type="region of interest" description="Disordered" evidence="6">
    <location>
        <begin position="1084"/>
        <end position="1122"/>
    </location>
</feature>
<feature type="compositionally biased region" description="Basic and acidic residues" evidence="6">
    <location>
        <begin position="968"/>
        <end position="977"/>
    </location>
</feature>
<feature type="region of interest" description="Disordered" evidence="6">
    <location>
        <begin position="943"/>
        <end position="989"/>
    </location>
</feature>
<keyword evidence="7" id="KW-0472">Membrane</keyword>
<evidence type="ECO:0008006" key="10">
    <source>
        <dbReference type="Google" id="ProtNLM"/>
    </source>
</evidence>
<sequence length="2026" mass="214941">MLTRDNFRRNKMNCFGIFDNNNVETRRTSKTGKQGEVARRASSIALSCMLGFTMLISPVTVRAEGGQPRSLNNSVNYTLAGETDGVLDYARTDFAKEDASGIHLTVTKWAKLPGSWGGTDKGPYNGRFLINFFDDDFYKQIQSIEVRGVQFEKEADGALWKVPINNQTFQSGLIGVVTNTDVIIKLKNGATLTSLGLDSKKIDFTTTWVRSDGKADRGGNDNGFILKNNPNVPALPTNSGAGNDDYLGTGLNLLTTDGTQSKDGNFSGGNTGKLVSYDAKNKVIKSTVSFKPDQNFLQANSGWVLYINEVIPKELLKYIDTNEVRLGVSTPTGTITASNPIKLTVDPNGNGVISTKDTPALSIVGDDWSKVEQVRNTLDSQVFYGALGQRRSYTIEYKLKSNVTNQDFAKALNNYITANNQQLNFESWLTADFVDSTNAFKGIRKPDGGKPNKRIQHSYTNAFLEVLDTDKDGLFDFVEDEIGSDKYNVDTDGDGVPDGQEYLTDKTDPTKANSYLVVKPNVTTTNIEANRAETIKGTVPKTIYNNPADETKKLTATNTDAGNVIVKAYKYVADDTDYTHETAKAETTIPFSDLKDGKFSINVPAGTFADGDKVILVAYSPDGKNPMVSSTKVNVGAIKVTFDTNGGKWADGTNVDKVVSAVNGKATQPEEPTRDGYKFMGWAATSGATEADADILKNITEAKEVFAVWKDNKAPVIDNIGDQTVIEGQPITEITVTTDDPTATVTVKDLPTGVQYSNGKISGTPKVTDWHGNEETREITVTVEAKDSAGNTSTKTFKITVQRDTDKDGIPDVTDLDDDGDGYLDSEETAKGSDPKNSKSVPAGMITPIAQTTVTNPIQTVNDKTAITNIVVTPGASGATVTVDNSKLPSGVTYDAGTKTISGTPNVTNWGSTEEKRKFEIPVVVKNPDGSKITKTVEITVLRDTDGDGDPDITDTDDDGDGYSDTEETTKGSDPKNSHSIPAGTITPADPLNIINPVQTVVDRHPINDITIGTIDIDSTEYVDSAKLPPGVTYNPGTLSITGTPNVTNWGSNEEKRKYEIPIVVTNSDGSSITRIVEITVLRDTDGDGDPDITDPDDDGDGYTDLAEKTQGSDPKSASSIPAAVVTPVAPTTITNGTQTVNDKTAITNIVVTPGNAASVVTVDNSKLPNGVTYDAGTKTISGTPNVTDWGSTEEKRKFEIPVVVTNPDGTKITKTVEITVLRDTDGDGDPDITDTDDDGDGVPDTVETAKGSDPKNANSRPAAVITPVAPTTITNGTQSVNDKTAITNIVVTPGNNNATVSVDTSKLPNGVTYNPATKTISGTPNVTDWGSTEEKRKFEVPVVVTNPDGSKITKTVEITVLRDTDGDGDPDITDPDDDGDGVSDVEENARGSNPKNRGSVPAAVIVPVSPTTITNGTQSVNDKTAISNIVVTPGNNNATVSVDNSKLPNGVTYDAGTKTISGTPNVTDWGSTEEKRKFEIPVVITNPDGSKITKTVEITVLRDTDGDGDPDITDTDDDGDGVPDTVETAKGSDPKNANSRPAAVVTPVTPTTVTNGTQSVNDKTAISNITITPGATGSTVTVDTSKLPNGVTYNQATKTISGTPNVTDWGSTEEKRKFEIPVVITNPDGSKITKTVEITVLRDTDGDGDPDITDTDDDGDGIPDTVETAKGSDPKNANSRPAATITPIAQPTITNGTQSVNDKTAISNIVVTPGNNNATVSVDNSKLPNGVTYDAGTKTISGTPNVTDWGSTEEKRKFEIPVVITNPDGSKITKTVEITVLRDTDGDGDPDITDTDDDGDGVPDTVETAKVSDPKNANSRPAATITPIAQPTITNGTQSVNDKTAISNIVVTPGNNNATVTVDSSKLPNGVTYDSGTKTISGTPNVTDWGSTEEKRKFEIPVVITNPDGSKITKTVEITVLRDTDGDGDPDITDTDDDGDGYSDAVEDSNGTNPKDANSRPTSGANSGRPGGHNARNHAGKTPLRSVFGPKTGDSFEVYVYAGFAIFAAFEAAILMLIRKRRRDR</sequence>
<evidence type="ECO:0000256" key="2">
    <source>
        <dbReference type="ARBA" id="ARBA00004613"/>
    </source>
</evidence>
<dbReference type="InterPro" id="IPR013783">
    <property type="entry name" value="Ig-like_fold"/>
</dbReference>
<feature type="region of interest" description="Disordered" evidence="6">
    <location>
        <begin position="806"/>
        <end position="843"/>
    </location>
</feature>
<dbReference type="GO" id="GO:0005509">
    <property type="term" value="F:calcium ion binding"/>
    <property type="evidence" value="ECO:0007669"/>
    <property type="project" value="InterPro"/>
</dbReference>
<accession>A0A2S0L362</accession>
<evidence type="ECO:0000256" key="6">
    <source>
        <dbReference type="SAM" id="MobiDB-lite"/>
    </source>
</evidence>
<feature type="compositionally biased region" description="Acidic residues" evidence="6">
    <location>
        <begin position="1927"/>
        <end position="1948"/>
    </location>
</feature>
<gene>
    <name evidence="8" type="ORF">C5Q96_02210</name>
</gene>
<feature type="compositionally biased region" description="Acidic residues" evidence="6">
    <location>
        <begin position="1227"/>
        <end position="1242"/>
    </location>
</feature>
<dbReference type="Pfam" id="PF18884">
    <property type="entry name" value="TSP3_bac"/>
    <property type="match status" value="9"/>
</dbReference>
<feature type="region of interest" description="Disordered" evidence="6">
    <location>
        <begin position="1363"/>
        <end position="1401"/>
    </location>
</feature>
<feature type="compositionally biased region" description="Polar residues" evidence="6">
    <location>
        <begin position="1950"/>
        <end position="1967"/>
    </location>
</feature>
<evidence type="ECO:0000256" key="5">
    <source>
        <dbReference type="ARBA" id="ARBA00022837"/>
    </source>
</evidence>
<feature type="compositionally biased region" description="Acidic residues" evidence="6">
    <location>
        <begin position="1367"/>
        <end position="1387"/>
    </location>
</feature>
<feature type="transmembrane region" description="Helical" evidence="7">
    <location>
        <begin position="1999"/>
        <end position="2019"/>
    </location>
</feature>
<evidence type="ECO:0000313" key="9">
    <source>
        <dbReference type="Proteomes" id="UP000237883"/>
    </source>
</evidence>
<comment type="subcellular location">
    <subcellularLocation>
        <location evidence="1">Cell envelope</location>
    </subcellularLocation>
    <subcellularLocation>
        <location evidence="2">Secreted</location>
    </subcellularLocation>
</comment>
<feature type="region of interest" description="Disordered" evidence="6">
    <location>
        <begin position="1503"/>
        <end position="1544"/>
    </location>
</feature>
<reference evidence="9" key="1">
    <citation type="submission" date="2018-02" db="EMBL/GenBank/DDBJ databases">
        <authorList>
            <person name="Holder M.E."/>
            <person name="Ajami N.J."/>
            <person name="Petrosino J.F."/>
        </authorList>
    </citation>
    <scope>NUCLEOTIDE SEQUENCE [LARGE SCALE GENOMIC DNA]</scope>
    <source>
        <strain evidence="9">CCUG 47132</strain>
    </source>
</reference>
<dbReference type="KEGG" id="mdv:C5Q96_02210"/>
<keyword evidence="5" id="KW-0106">Calcium</keyword>